<keyword evidence="8" id="KW-0999">Mitochondrion inner membrane</keyword>
<dbReference type="UniPathway" id="UPA00232"/>
<feature type="transmembrane region" description="Helical" evidence="8">
    <location>
        <begin position="193"/>
        <end position="217"/>
    </location>
</feature>
<dbReference type="EMBL" id="KQ257467">
    <property type="protein sequence ID" value="KNC96657.1"/>
    <property type="molecule type" value="Genomic_DNA"/>
</dbReference>
<comment type="subcellular location">
    <subcellularLocation>
        <location evidence="2">Membrane</location>
        <topology evidence="2">Multi-pass membrane protein</topology>
    </subcellularLocation>
    <subcellularLocation>
        <location evidence="8">Mitochondrion inner membrane</location>
        <topology evidence="8">Multi-pass membrane protein</topology>
        <orientation evidence="8">Matrix side</orientation>
    </subcellularLocation>
</comment>
<dbReference type="PANTHER" id="PTHR11048">
    <property type="entry name" value="PRENYLTRANSFERASES"/>
    <property type="match status" value="1"/>
</dbReference>
<dbReference type="PROSITE" id="PS00943">
    <property type="entry name" value="UBIA"/>
    <property type="match status" value="1"/>
</dbReference>
<dbReference type="GO" id="GO:0005743">
    <property type="term" value="C:mitochondrial inner membrane"/>
    <property type="evidence" value="ECO:0007669"/>
    <property type="project" value="UniProtKB-SubCell"/>
</dbReference>
<dbReference type="eggNOG" id="KOG1381">
    <property type="taxonomic scope" value="Eukaryota"/>
</dbReference>
<feature type="transmembrane region" description="Helical" evidence="8">
    <location>
        <begin position="126"/>
        <end position="147"/>
    </location>
</feature>
<dbReference type="Gene3D" id="1.10.357.140">
    <property type="entry name" value="UbiA prenyltransferase"/>
    <property type="match status" value="1"/>
</dbReference>
<dbReference type="InterPro" id="IPR030470">
    <property type="entry name" value="UbiA_prenylTrfase_CS"/>
</dbReference>
<keyword evidence="11" id="KW-1185">Reference proteome</keyword>
<dbReference type="InterPro" id="IPR000537">
    <property type="entry name" value="UbiA_prenyltransferase"/>
</dbReference>
<name>A0A0L0H624_SPIPD</name>
<comment type="pathway">
    <text evidence="8">Cofactor biosynthesis; ubiquinone biosynthesis.</text>
</comment>
<keyword evidence="8" id="KW-0414">Isoprene biosynthesis</keyword>
<dbReference type="AlphaFoldDB" id="A0A0L0H624"/>
<reference evidence="10 11" key="1">
    <citation type="submission" date="2009-08" db="EMBL/GenBank/DDBJ databases">
        <title>The Genome Sequence of Spizellomyces punctatus strain DAOM BR117.</title>
        <authorList>
            <consortium name="The Broad Institute Genome Sequencing Platform"/>
            <person name="Russ C."/>
            <person name="Cuomo C."/>
            <person name="Shea T."/>
            <person name="Young S.K."/>
            <person name="Zeng Q."/>
            <person name="Koehrsen M."/>
            <person name="Haas B."/>
            <person name="Borodovsky M."/>
            <person name="Guigo R."/>
            <person name="Alvarado L."/>
            <person name="Berlin A."/>
            <person name="Bochicchio J."/>
            <person name="Borenstein D."/>
            <person name="Chapman S."/>
            <person name="Chen Z."/>
            <person name="Engels R."/>
            <person name="Freedman E."/>
            <person name="Gellesch M."/>
            <person name="Goldberg J."/>
            <person name="Griggs A."/>
            <person name="Gujja S."/>
            <person name="Heiman D."/>
            <person name="Hepburn T."/>
            <person name="Howarth C."/>
            <person name="Jen D."/>
            <person name="Larson L."/>
            <person name="Lewis B."/>
            <person name="Mehta T."/>
            <person name="Park D."/>
            <person name="Pearson M."/>
            <person name="Roberts A."/>
            <person name="Saif S."/>
            <person name="Shenoy N."/>
            <person name="Sisk P."/>
            <person name="Stolte C."/>
            <person name="Sykes S."/>
            <person name="Thomson T."/>
            <person name="Walk T."/>
            <person name="White J."/>
            <person name="Yandava C."/>
            <person name="Burger G."/>
            <person name="Gray M.W."/>
            <person name="Holland P.W.H."/>
            <person name="King N."/>
            <person name="Lang F.B.F."/>
            <person name="Roger A.J."/>
            <person name="Ruiz-Trillo I."/>
            <person name="Lander E."/>
            <person name="Nusbaum C."/>
        </authorList>
    </citation>
    <scope>NUCLEOTIDE SEQUENCE [LARGE SCALE GENOMIC DNA]</scope>
    <source>
        <strain evidence="10 11">DAOM BR117</strain>
    </source>
</reference>
<dbReference type="NCBIfam" id="TIGR01474">
    <property type="entry name" value="ubiA_proteo"/>
    <property type="match status" value="1"/>
</dbReference>
<dbReference type="Pfam" id="PF01040">
    <property type="entry name" value="UbiA"/>
    <property type="match status" value="1"/>
</dbReference>
<feature type="transmembrane region" description="Helical" evidence="8">
    <location>
        <begin position="347"/>
        <end position="364"/>
    </location>
</feature>
<dbReference type="Proteomes" id="UP000053201">
    <property type="component" value="Unassembled WGS sequence"/>
</dbReference>
<feature type="compositionally biased region" description="Polar residues" evidence="9">
    <location>
        <begin position="78"/>
        <end position="93"/>
    </location>
</feature>
<proteinExistence type="inferred from homology"/>
<dbReference type="OMA" id="WCMIYDT"/>
<keyword evidence="8" id="KW-0831">Ubiquinone biosynthesis</keyword>
<dbReference type="RefSeq" id="XP_016604697.1">
    <property type="nucleotide sequence ID" value="XM_016756020.1"/>
</dbReference>
<dbReference type="FunCoup" id="A0A0L0H624">
    <property type="interactions" value="201"/>
</dbReference>
<dbReference type="CDD" id="cd13959">
    <property type="entry name" value="PT_UbiA_COQ2"/>
    <property type="match status" value="1"/>
</dbReference>
<evidence type="ECO:0000256" key="4">
    <source>
        <dbReference type="ARBA" id="ARBA00022679"/>
    </source>
</evidence>
<evidence type="ECO:0000256" key="1">
    <source>
        <dbReference type="ARBA" id="ARBA00001946"/>
    </source>
</evidence>
<dbReference type="InterPro" id="IPR006370">
    <property type="entry name" value="HB_polyprenyltransferase-like"/>
</dbReference>
<gene>
    <name evidence="10" type="ORF">SPPG_07870</name>
</gene>
<comment type="similarity">
    <text evidence="3 8">Belongs to the UbiA prenyltransferase family.</text>
</comment>
<feature type="region of interest" description="Disordered" evidence="9">
    <location>
        <begin position="60"/>
        <end position="93"/>
    </location>
</feature>
<evidence type="ECO:0000256" key="2">
    <source>
        <dbReference type="ARBA" id="ARBA00004141"/>
    </source>
</evidence>
<dbReference type="VEuPathDB" id="FungiDB:SPPG_07870"/>
<keyword evidence="7 8" id="KW-0472">Membrane</keyword>
<dbReference type="OrthoDB" id="18170at2759"/>
<dbReference type="InterPro" id="IPR044878">
    <property type="entry name" value="UbiA_sf"/>
</dbReference>
<evidence type="ECO:0000313" key="10">
    <source>
        <dbReference type="EMBL" id="KNC96657.1"/>
    </source>
</evidence>
<keyword evidence="6 8" id="KW-1133">Transmembrane helix</keyword>
<dbReference type="GO" id="GO:0008412">
    <property type="term" value="F:4-hydroxybenzoate polyprenyltransferase activity"/>
    <property type="evidence" value="ECO:0007669"/>
    <property type="project" value="UniProtKB-EC"/>
</dbReference>
<feature type="transmembrane region" description="Helical" evidence="8">
    <location>
        <begin position="322"/>
        <end position="340"/>
    </location>
</feature>
<evidence type="ECO:0000256" key="5">
    <source>
        <dbReference type="ARBA" id="ARBA00022692"/>
    </source>
</evidence>
<dbReference type="STRING" id="645134.A0A0L0H624"/>
<evidence type="ECO:0000256" key="7">
    <source>
        <dbReference type="ARBA" id="ARBA00023136"/>
    </source>
</evidence>
<organism evidence="10 11">
    <name type="scientific">Spizellomyces punctatus (strain DAOM BR117)</name>
    <dbReference type="NCBI Taxonomy" id="645134"/>
    <lineage>
        <taxon>Eukaryota</taxon>
        <taxon>Fungi</taxon>
        <taxon>Fungi incertae sedis</taxon>
        <taxon>Chytridiomycota</taxon>
        <taxon>Chytridiomycota incertae sedis</taxon>
        <taxon>Chytridiomycetes</taxon>
        <taxon>Spizellomycetales</taxon>
        <taxon>Spizellomycetaceae</taxon>
        <taxon>Spizellomyces</taxon>
    </lineage>
</organism>
<evidence type="ECO:0000256" key="3">
    <source>
        <dbReference type="ARBA" id="ARBA00005985"/>
    </source>
</evidence>
<keyword evidence="5 8" id="KW-0812">Transmembrane</keyword>
<dbReference type="HAMAP" id="MF_01635">
    <property type="entry name" value="UbiA"/>
    <property type="match status" value="1"/>
</dbReference>
<dbReference type="GeneID" id="27691056"/>
<feature type="transmembrane region" description="Helical" evidence="8">
    <location>
        <begin position="153"/>
        <end position="173"/>
    </location>
</feature>
<dbReference type="EC" id="2.5.1.39" evidence="8"/>
<feature type="transmembrane region" description="Helical" evidence="8">
    <location>
        <begin position="223"/>
        <end position="242"/>
    </location>
</feature>
<evidence type="ECO:0000256" key="8">
    <source>
        <dbReference type="HAMAP-Rule" id="MF_03189"/>
    </source>
</evidence>
<comment type="cofactor">
    <cofactor evidence="1 8">
        <name>Mg(2+)</name>
        <dbReference type="ChEBI" id="CHEBI:18420"/>
    </cofactor>
</comment>
<dbReference type="FunFam" id="1.10.357.140:FF:000003">
    <property type="entry name" value="4-hydroxybenzoate polyprenyltransferase, mitochondrial"/>
    <property type="match status" value="1"/>
</dbReference>
<evidence type="ECO:0000256" key="9">
    <source>
        <dbReference type="SAM" id="MobiDB-lite"/>
    </source>
</evidence>
<accession>A0A0L0H624</accession>
<dbReference type="PANTHER" id="PTHR11048:SF28">
    <property type="entry name" value="4-HYDROXYBENZOATE POLYPRENYLTRANSFERASE, MITOCHONDRIAL"/>
    <property type="match status" value="1"/>
</dbReference>
<evidence type="ECO:0000256" key="6">
    <source>
        <dbReference type="ARBA" id="ARBA00022989"/>
    </source>
</evidence>
<protein>
    <recommendedName>
        <fullName evidence="8">4-hydroxybenzoate polyprenyltransferase, mitochondrial</fullName>
        <shortName evidence="8">4-HB polyprenyltransferase</shortName>
        <ecNumber evidence="8">2.5.1.39</ecNumber>
    </recommendedName>
    <alternativeName>
        <fullName evidence="8">Para-hydroxybenzoate--polyprenyltransferase</fullName>
        <shortName evidence="8">PHB:PPT</shortName>
        <shortName evidence="8">PHB:polyprenyltransferase</shortName>
    </alternativeName>
</protein>
<comment type="catalytic activity">
    <reaction evidence="8">
        <text>an all-trans-polyprenyl diphosphate + 4-hydroxybenzoate = a 4-hydroxy-3-(all-trans-polyprenyl)benzoate + diphosphate</text>
        <dbReference type="Rhea" id="RHEA:44504"/>
        <dbReference type="Rhea" id="RHEA-COMP:9514"/>
        <dbReference type="Rhea" id="RHEA-COMP:9564"/>
        <dbReference type="ChEBI" id="CHEBI:17879"/>
        <dbReference type="ChEBI" id="CHEBI:33019"/>
        <dbReference type="ChEBI" id="CHEBI:58914"/>
        <dbReference type="ChEBI" id="CHEBI:78396"/>
        <dbReference type="EC" id="2.5.1.39"/>
    </reaction>
</comment>
<keyword evidence="4 8" id="KW-0808">Transferase</keyword>
<dbReference type="GO" id="GO:0006744">
    <property type="term" value="P:ubiquinone biosynthetic process"/>
    <property type="evidence" value="ECO:0007669"/>
    <property type="project" value="UniProtKB-UniRule"/>
</dbReference>
<keyword evidence="8" id="KW-0496">Mitochondrion</keyword>
<dbReference type="InterPro" id="IPR039653">
    <property type="entry name" value="Prenyltransferase"/>
</dbReference>
<sequence>MVHSTLGRLTLNRVECRLLQRPPVCRRICSRTDILVPRQRPIRASATPWTRPSASIAKYQKSELSHHTTRRTSVTTTENTPASIQPSPSLSTEVQKTISPSWIEKCPSSIQPYLHLIRLDKPAGTYLLYLPCTWSIAMAAYAAHGAISPTTTVWYLAVFGTGALVMRGAGCTINDMWDRDIDKRVSRTRSRPLAAGVITPFKALVFLGGQLSLGLAVLLQLNWYSIFLGSASLILVTTYPLMKRVTYWPQAVLGMTFNYGAMLGWSAMLGSCNWAVCLPLYAAGISWTLVYDSIYALQDKADDIKAGVKSTALRFGAYAKPWLTGFAASTVGFLSLAGYMNSQGLPFYAISVGGATAHFAWQLVTLKVDDPKDAWGKFKSNVTLGTIVFGGVITDIIIRKWLEDRETSPAKGADKV</sequence>
<dbReference type="InParanoid" id="A0A0L0H624"/>
<feature type="transmembrane region" description="Helical" evidence="8">
    <location>
        <begin position="263"/>
        <end position="283"/>
    </location>
</feature>
<evidence type="ECO:0000313" key="11">
    <source>
        <dbReference type="Proteomes" id="UP000053201"/>
    </source>
</evidence>
<comment type="function">
    <text evidence="8">Catalyzes the prenylation of para-hydroxybenzoate (PHB) with an all-trans polyprenyl group. Mediates the second step in the final reaction sequence of coenzyme Q (CoQ) biosynthesis, which is the condensation of the polyisoprenoid side chain with PHB, generating the first membrane-bound Q intermediate.</text>
</comment>
<feature type="transmembrane region" description="Helical" evidence="8">
    <location>
        <begin position="384"/>
        <end position="402"/>
    </location>
</feature>
<dbReference type="GO" id="GO:0008299">
    <property type="term" value="P:isoprenoid biosynthetic process"/>
    <property type="evidence" value="ECO:0007669"/>
    <property type="project" value="UniProtKB-UniRule"/>
</dbReference>